<dbReference type="GO" id="GO:0000155">
    <property type="term" value="F:phosphorelay sensor kinase activity"/>
    <property type="evidence" value="ECO:0007669"/>
    <property type="project" value="InterPro"/>
</dbReference>
<dbReference type="InterPro" id="IPR036890">
    <property type="entry name" value="HATPase_C_sf"/>
</dbReference>
<keyword evidence="6" id="KW-0812">Transmembrane</keyword>
<dbReference type="Gene3D" id="3.30.565.10">
    <property type="entry name" value="Histidine kinase-like ATPase, C-terminal domain"/>
    <property type="match status" value="1"/>
</dbReference>
<dbReference type="InterPro" id="IPR013655">
    <property type="entry name" value="PAS_fold_3"/>
</dbReference>
<keyword evidence="9" id="KW-0067">ATP-binding</keyword>
<keyword evidence="8" id="KW-0418">Kinase</keyword>
<dbReference type="PROSITE" id="PS50113">
    <property type="entry name" value="PAC"/>
    <property type="match status" value="1"/>
</dbReference>
<dbReference type="OrthoDB" id="8807260at2"/>
<dbReference type="SUPFAM" id="SSF47384">
    <property type="entry name" value="Homodimeric domain of signal transducing histidine kinase"/>
    <property type="match status" value="1"/>
</dbReference>
<evidence type="ECO:0000259" key="14">
    <source>
        <dbReference type="PROSITE" id="PS50112"/>
    </source>
</evidence>
<dbReference type="CDD" id="cd00082">
    <property type="entry name" value="HisKA"/>
    <property type="match status" value="1"/>
</dbReference>
<evidence type="ECO:0000256" key="9">
    <source>
        <dbReference type="ARBA" id="ARBA00022840"/>
    </source>
</evidence>
<evidence type="ECO:0000313" key="16">
    <source>
        <dbReference type="EMBL" id="SDO77621.1"/>
    </source>
</evidence>
<dbReference type="SMART" id="SM00387">
    <property type="entry name" value="HATPase_c"/>
    <property type="match status" value="1"/>
</dbReference>
<dbReference type="InterPro" id="IPR050351">
    <property type="entry name" value="BphY/WalK/GraS-like"/>
</dbReference>
<dbReference type="GO" id="GO:0016020">
    <property type="term" value="C:membrane"/>
    <property type="evidence" value="ECO:0007669"/>
    <property type="project" value="UniProtKB-SubCell"/>
</dbReference>
<dbReference type="GO" id="GO:0030295">
    <property type="term" value="F:protein kinase activator activity"/>
    <property type="evidence" value="ECO:0007669"/>
    <property type="project" value="TreeGrafter"/>
</dbReference>
<evidence type="ECO:0000256" key="12">
    <source>
        <dbReference type="ARBA" id="ARBA00023136"/>
    </source>
</evidence>
<keyword evidence="5" id="KW-0808">Transferase</keyword>
<evidence type="ECO:0000256" key="5">
    <source>
        <dbReference type="ARBA" id="ARBA00022679"/>
    </source>
</evidence>
<dbReference type="InterPro" id="IPR005467">
    <property type="entry name" value="His_kinase_dom"/>
</dbReference>
<evidence type="ECO:0000256" key="7">
    <source>
        <dbReference type="ARBA" id="ARBA00022741"/>
    </source>
</evidence>
<dbReference type="EMBL" id="FNJL01000003">
    <property type="protein sequence ID" value="SDO77621.1"/>
    <property type="molecule type" value="Genomic_DNA"/>
</dbReference>
<dbReference type="AlphaFoldDB" id="A0A1H0MBB5"/>
<comment type="subcellular location">
    <subcellularLocation>
        <location evidence="2">Membrane</location>
        <topology evidence="2">Multi-pass membrane protein</topology>
    </subcellularLocation>
</comment>
<protein>
    <recommendedName>
        <fullName evidence="3">histidine kinase</fullName>
        <ecNumber evidence="3">2.7.13.3</ecNumber>
    </recommendedName>
</protein>
<feature type="domain" description="PAC" evidence="15">
    <location>
        <begin position="221"/>
        <end position="273"/>
    </location>
</feature>
<dbReference type="InterPro" id="IPR000014">
    <property type="entry name" value="PAS"/>
</dbReference>
<accession>A0A1H0MBB5</accession>
<evidence type="ECO:0000259" key="15">
    <source>
        <dbReference type="PROSITE" id="PS50113"/>
    </source>
</evidence>
<keyword evidence="12" id="KW-0472">Membrane</keyword>
<dbReference type="InterPro" id="IPR000700">
    <property type="entry name" value="PAS-assoc_C"/>
</dbReference>
<keyword evidence="7" id="KW-0547">Nucleotide-binding</keyword>
<keyword evidence="17" id="KW-1185">Reference proteome</keyword>
<dbReference type="Pfam" id="PF00512">
    <property type="entry name" value="HisKA"/>
    <property type="match status" value="1"/>
</dbReference>
<evidence type="ECO:0000256" key="8">
    <source>
        <dbReference type="ARBA" id="ARBA00022777"/>
    </source>
</evidence>
<dbReference type="SMART" id="SM00091">
    <property type="entry name" value="PAS"/>
    <property type="match status" value="2"/>
</dbReference>
<sequence>MVDAEDLFDRMPCGLLVTSTSGLILKVNRTLCEWMGIPSHELVKQRKLQELFTVGGRIFHQTHWQPMLEMQGAISEVKLDIRRGDGSTFPALLNVVRRTTGEDPFDEVAVMVAEERHRYEHELLAARKRADEMVAKERQAQQALQASRSRLRQAMQSGAIHVWDLDPATGRRRFGADVGVLLGLNPDRPVDEEDFVAHVVPEDRAAERAALERALRTGEPYQFKHRINDAKGHRRVLVSSGQGFRGDDGMLTEFVGIFSDITEAEQGRALAEDRAVFAEQMIGIVSHDLRNPLTTILLAADLLTRQAASPTPTPPETAARMLGNITRAGQRAKRLISDLLDFTVVRLGAGLSVSRRPVDLHQLAARIIEELSVAFPGRTIEHAATGGGEISADPDRIAQLLGNLVGNAMAYGTPGSTVTVTTAVEGGTARLGVHNHGDPIPRHTLGRLFQPMVRGVTAEDSSARSVGLGLFIVRAIAQAHGGQVVVQSSHERGTEFAFSFPARATDP</sequence>
<evidence type="ECO:0000256" key="6">
    <source>
        <dbReference type="ARBA" id="ARBA00022692"/>
    </source>
</evidence>
<dbReference type="PANTHER" id="PTHR42878">
    <property type="entry name" value="TWO-COMPONENT HISTIDINE KINASE"/>
    <property type="match status" value="1"/>
</dbReference>
<evidence type="ECO:0000313" key="17">
    <source>
        <dbReference type="Proteomes" id="UP000199317"/>
    </source>
</evidence>
<feature type="domain" description="Histidine kinase" evidence="13">
    <location>
        <begin position="284"/>
        <end position="504"/>
    </location>
</feature>
<dbReference type="Pfam" id="PF08447">
    <property type="entry name" value="PAS_3"/>
    <property type="match status" value="1"/>
</dbReference>
<dbReference type="SUPFAM" id="SSF55785">
    <property type="entry name" value="PYP-like sensor domain (PAS domain)"/>
    <property type="match status" value="2"/>
</dbReference>
<evidence type="ECO:0000256" key="4">
    <source>
        <dbReference type="ARBA" id="ARBA00022553"/>
    </source>
</evidence>
<dbReference type="Proteomes" id="UP000199317">
    <property type="component" value="Unassembled WGS sequence"/>
</dbReference>
<comment type="catalytic activity">
    <reaction evidence="1">
        <text>ATP + protein L-histidine = ADP + protein N-phospho-L-histidine.</text>
        <dbReference type="EC" id="2.7.13.3"/>
    </reaction>
</comment>
<evidence type="ECO:0000256" key="1">
    <source>
        <dbReference type="ARBA" id="ARBA00000085"/>
    </source>
</evidence>
<reference evidence="17" key="1">
    <citation type="submission" date="2016-10" db="EMBL/GenBank/DDBJ databases">
        <authorList>
            <person name="Varghese N."/>
            <person name="Submissions S."/>
        </authorList>
    </citation>
    <scope>NUCLEOTIDE SEQUENCE [LARGE SCALE GENOMIC DNA]</scope>
    <source>
        <strain evidence="17">DSM 17101</strain>
    </source>
</reference>
<dbReference type="InterPro" id="IPR003661">
    <property type="entry name" value="HisK_dim/P_dom"/>
</dbReference>
<dbReference type="PANTHER" id="PTHR42878:SF7">
    <property type="entry name" value="SENSOR HISTIDINE KINASE GLRK"/>
    <property type="match status" value="1"/>
</dbReference>
<organism evidence="16 17">
    <name type="scientific">Paracidovorax cattleyae</name>
    <dbReference type="NCBI Taxonomy" id="80868"/>
    <lineage>
        <taxon>Bacteria</taxon>
        <taxon>Pseudomonadati</taxon>
        <taxon>Pseudomonadota</taxon>
        <taxon>Betaproteobacteria</taxon>
        <taxon>Burkholderiales</taxon>
        <taxon>Comamonadaceae</taxon>
        <taxon>Paracidovorax</taxon>
    </lineage>
</organism>
<evidence type="ECO:0000256" key="2">
    <source>
        <dbReference type="ARBA" id="ARBA00004141"/>
    </source>
</evidence>
<dbReference type="CDD" id="cd00075">
    <property type="entry name" value="HATPase"/>
    <property type="match status" value="1"/>
</dbReference>
<keyword evidence="11" id="KW-0902">Two-component regulatory system</keyword>
<dbReference type="GO" id="GO:0000156">
    <property type="term" value="F:phosphorelay response regulator activity"/>
    <property type="evidence" value="ECO:0007669"/>
    <property type="project" value="TreeGrafter"/>
</dbReference>
<dbReference type="Pfam" id="PF13426">
    <property type="entry name" value="PAS_9"/>
    <property type="match status" value="1"/>
</dbReference>
<evidence type="ECO:0000256" key="11">
    <source>
        <dbReference type="ARBA" id="ARBA00023012"/>
    </source>
</evidence>
<dbReference type="SMART" id="SM00388">
    <property type="entry name" value="HisKA"/>
    <property type="match status" value="1"/>
</dbReference>
<evidence type="ECO:0000256" key="3">
    <source>
        <dbReference type="ARBA" id="ARBA00012438"/>
    </source>
</evidence>
<dbReference type="GO" id="GO:0007234">
    <property type="term" value="P:osmosensory signaling via phosphorelay pathway"/>
    <property type="evidence" value="ECO:0007669"/>
    <property type="project" value="TreeGrafter"/>
</dbReference>
<dbReference type="PROSITE" id="PS50109">
    <property type="entry name" value="HIS_KIN"/>
    <property type="match status" value="1"/>
</dbReference>
<evidence type="ECO:0000259" key="13">
    <source>
        <dbReference type="PROSITE" id="PS50109"/>
    </source>
</evidence>
<name>A0A1H0MBB5_9BURK</name>
<dbReference type="GO" id="GO:0005524">
    <property type="term" value="F:ATP binding"/>
    <property type="evidence" value="ECO:0007669"/>
    <property type="project" value="UniProtKB-KW"/>
</dbReference>
<dbReference type="InterPro" id="IPR003594">
    <property type="entry name" value="HATPase_dom"/>
</dbReference>
<proteinExistence type="predicted"/>
<dbReference type="PROSITE" id="PS50112">
    <property type="entry name" value="PAS"/>
    <property type="match status" value="1"/>
</dbReference>
<dbReference type="RefSeq" id="WP_092832414.1">
    <property type="nucleotide sequence ID" value="NZ_FNJL01000003.1"/>
</dbReference>
<dbReference type="Pfam" id="PF02518">
    <property type="entry name" value="HATPase_c"/>
    <property type="match status" value="1"/>
</dbReference>
<dbReference type="Gene3D" id="3.30.450.20">
    <property type="entry name" value="PAS domain"/>
    <property type="match status" value="2"/>
</dbReference>
<gene>
    <name evidence="16" type="ORF">SAMN04489708_103192</name>
</gene>
<dbReference type="EC" id="2.7.13.3" evidence="3"/>
<feature type="domain" description="PAS" evidence="14">
    <location>
        <begin position="147"/>
        <end position="218"/>
    </location>
</feature>
<dbReference type="InterPro" id="IPR035965">
    <property type="entry name" value="PAS-like_dom_sf"/>
</dbReference>
<dbReference type="CDD" id="cd00130">
    <property type="entry name" value="PAS"/>
    <property type="match status" value="1"/>
</dbReference>
<dbReference type="NCBIfam" id="TIGR00229">
    <property type="entry name" value="sensory_box"/>
    <property type="match status" value="1"/>
</dbReference>
<dbReference type="Gene3D" id="1.10.287.130">
    <property type="match status" value="1"/>
</dbReference>
<keyword evidence="4" id="KW-0597">Phosphoprotein</keyword>
<evidence type="ECO:0000256" key="10">
    <source>
        <dbReference type="ARBA" id="ARBA00022989"/>
    </source>
</evidence>
<dbReference type="InterPro" id="IPR004358">
    <property type="entry name" value="Sig_transdc_His_kin-like_C"/>
</dbReference>
<dbReference type="SUPFAM" id="SSF55874">
    <property type="entry name" value="ATPase domain of HSP90 chaperone/DNA topoisomerase II/histidine kinase"/>
    <property type="match status" value="1"/>
</dbReference>
<keyword evidence="10" id="KW-1133">Transmembrane helix</keyword>
<dbReference type="PRINTS" id="PR00344">
    <property type="entry name" value="BCTRLSENSOR"/>
</dbReference>
<dbReference type="InterPro" id="IPR036097">
    <property type="entry name" value="HisK_dim/P_sf"/>
</dbReference>